<evidence type="ECO:0000313" key="2">
    <source>
        <dbReference type="Proteomes" id="UP000016491"/>
    </source>
</evidence>
<reference evidence="1 2" key="1">
    <citation type="submission" date="2013-07" db="EMBL/GenBank/DDBJ databases">
        <authorList>
            <person name="Weinstock G."/>
            <person name="Sodergren E."/>
            <person name="Wylie T."/>
            <person name="Fulton L."/>
            <person name="Fulton R."/>
            <person name="Fronick C."/>
            <person name="O'Laughlin M."/>
            <person name="Godfrey J."/>
            <person name="Miner T."/>
            <person name="Herter B."/>
            <person name="Appelbaum E."/>
            <person name="Cordes M."/>
            <person name="Lek S."/>
            <person name="Wollam A."/>
            <person name="Pepin K.H."/>
            <person name="Palsikar V.B."/>
            <person name="Mitreva M."/>
            <person name="Wilson R.K."/>
        </authorList>
    </citation>
    <scope>NUCLEOTIDE SEQUENCE [LARGE SCALE GENOMIC DNA]</scope>
    <source>
        <strain evidence="1 2">ATCC 14940</strain>
    </source>
</reference>
<dbReference type="Proteomes" id="UP000016491">
    <property type="component" value="Unassembled WGS sequence"/>
</dbReference>
<organism evidence="1 2">
    <name type="scientific">[Clostridium] symbiosum ATCC 14940</name>
    <dbReference type="NCBI Taxonomy" id="411472"/>
    <lineage>
        <taxon>Bacteria</taxon>
        <taxon>Bacillati</taxon>
        <taxon>Bacillota</taxon>
        <taxon>Clostridia</taxon>
        <taxon>Lachnospirales</taxon>
        <taxon>Lachnospiraceae</taxon>
        <taxon>Otoolea</taxon>
    </lineage>
</organism>
<accession>A0ABC9TU20</accession>
<sequence length="41" mass="5055">MRKHAEKSVKKQVDNGLLWCYYYAHKTYIYSKINRKENIYA</sequence>
<dbReference type="AlphaFoldDB" id="A0ABC9TU20"/>
<comment type="caution">
    <text evidence="1">The sequence shown here is derived from an EMBL/GenBank/DDBJ whole genome shotgun (WGS) entry which is preliminary data.</text>
</comment>
<proteinExistence type="predicted"/>
<dbReference type="EMBL" id="AWSU01000281">
    <property type="protein sequence ID" value="ERI74816.1"/>
    <property type="molecule type" value="Genomic_DNA"/>
</dbReference>
<protein>
    <submittedName>
        <fullName evidence="1">Uncharacterized protein</fullName>
    </submittedName>
</protein>
<name>A0ABC9TU20_CLOSY</name>
<evidence type="ECO:0000313" key="1">
    <source>
        <dbReference type="EMBL" id="ERI74816.1"/>
    </source>
</evidence>
<gene>
    <name evidence="1" type="ORF">CLOSYM_03615</name>
</gene>